<sequence length="130" mass="14840">MKFEHFALNVEFPLEMADWYVAHLGLKMVRTMETSPFMTFLADDSGTIMLEIYHNPKGAILEFGKLNPLVVHLAFVSTDPMKDKDRLLNQGAFLISDDILEDGSHLVMLRDPWGLAIQFCKRAIPMLKTQ</sequence>
<name>A0A1W2H8P4_9BACT</name>
<evidence type="ECO:0000259" key="1">
    <source>
        <dbReference type="PROSITE" id="PS51819"/>
    </source>
</evidence>
<dbReference type="CDD" id="cd06587">
    <property type="entry name" value="VOC"/>
    <property type="match status" value="1"/>
</dbReference>
<keyword evidence="3" id="KW-1185">Reference proteome</keyword>
<accession>A0A1W2H8P4</accession>
<dbReference type="AlphaFoldDB" id="A0A1W2H8P4"/>
<gene>
    <name evidence="2" type="ORF">SAMN00777080_3897</name>
</gene>
<dbReference type="OrthoDB" id="1177764at2"/>
<keyword evidence="2" id="KW-0560">Oxidoreductase</keyword>
<proteinExistence type="predicted"/>
<organism evidence="2 3">
    <name type="scientific">Aquiflexum balticum DSM 16537</name>
    <dbReference type="NCBI Taxonomy" id="758820"/>
    <lineage>
        <taxon>Bacteria</taxon>
        <taxon>Pseudomonadati</taxon>
        <taxon>Bacteroidota</taxon>
        <taxon>Cytophagia</taxon>
        <taxon>Cytophagales</taxon>
        <taxon>Cyclobacteriaceae</taxon>
        <taxon>Aquiflexum</taxon>
    </lineage>
</organism>
<dbReference type="SUPFAM" id="SSF54593">
    <property type="entry name" value="Glyoxalase/Bleomycin resistance protein/Dihydroxybiphenyl dioxygenase"/>
    <property type="match status" value="1"/>
</dbReference>
<dbReference type="EMBL" id="LT838813">
    <property type="protein sequence ID" value="SMD45251.1"/>
    <property type="molecule type" value="Genomic_DNA"/>
</dbReference>
<protein>
    <submittedName>
        <fullName evidence="2">Glyoxalase/Bleomycin resistance protein/Dioxygenase superfamily protein</fullName>
    </submittedName>
</protein>
<dbReference type="Gene3D" id="3.10.180.10">
    <property type="entry name" value="2,3-Dihydroxybiphenyl 1,2-Dioxygenase, domain 1"/>
    <property type="match status" value="1"/>
</dbReference>
<dbReference type="RefSeq" id="WP_084121987.1">
    <property type="nucleotide sequence ID" value="NZ_LT838813.1"/>
</dbReference>
<dbReference type="Pfam" id="PF00903">
    <property type="entry name" value="Glyoxalase"/>
    <property type="match status" value="1"/>
</dbReference>
<reference evidence="3" key="1">
    <citation type="submission" date="2017-04" db="EMBL/GenBank/DDBJ databases">
        <authorList>
            <person name="Varghese N."/>
            <person name="Submissions S."/>
        </authorList>
    </citation>
    <scope>NUCLEOTIDE SEQUENCE [LARGE SCALE GENOMIC DNA]</scope>
    <source>
        <strain evidence="3">DSM 16537</strain>
    </source>
</reference>
<dbReference type="InterPro" id="IPR029068">
    <property type="entry name" value="Glyas_Bleomycin-R_OHBP_Dase"/>
</dbReference>
<evidence type="ECO:0000313" key="3">
    <source>
        <dbReference type="Proteomes" id="UP000192333"/>
    </source>
</evidence>
<dbReference type="GO" id="GO:0051213">
    <property type="term" value="F:dioxygenase activity"/>
    <property type="evidence" value="ECO:0007669"/>
    <property type="project" value="UniProtKB-KW"/>
</dbReference>
<dbReference type="STRING" id="758820.SAMN00777080_3897"/>
<keyword evidence="2" id="KW-0223">Dioxygenase</keyword>
<dbReference type="InterPro" id="IPR004360">
    <property type="entry name" value="Glyas_Fos-R_dOase_dom"/>
</dbReference>
<dbReference type="InterPro" id="IPR037523">
    <property type="entry name" value="VOC_core"/>
</dbReference>
<evidence type="ECO:0000313" key="2">
    <source>
        <dbReference type="EMBL" id="SMD45251.1"/>
    </source>
</evidence>
<dbReference type="Proteomes" id="UP000192333">
    <property type="component" value="Chromosome I"/>
</dbReference>
<feature type="domain" description="VOC" evidence="1">
    <location>
        <begin position="2"/>
        <end position="122"/>
    </location>
</feature>
<dbReference type="PROSITE" id="PS51819">
    <property type="entry name" value="VOC"/>
    <property type="match status" value="1"/>
</dbReference>